<feature type="transmembrane region" description="Helical" evidence="11">
    <location>
        <begin position="820"/>
        <end position="842"/>
    </location>
</feature>
<reference evidence="14" key="2">
    <citation type="submission" date="2020-09" db="EMBL/GenBank/DDBJ databases">
        <authorList>
            <person name="Sun Q."/>
            <person name="Zhou Y."/>
        </authorList>
    </citation>
    <scope>NUCLEOTIDE SEQUENCE</scope>
    <source>
        <strain evidence="14">CGMCC 1.15478</strain>
    </source>
</reference>
<feature type="transmembrane region" description="Helical" evidence="11">
    <location>
        <begin position="140"/>
        <end position="159"/>
    </location>
</feature>
<comment type="similarity">
    <text evidence="9">Belongs to the ABC transporter superfamily. Lipid exporter (TC 3.A.1.106) family.</text>
</comment>
<dbReference type="SMART" id="SM00382">
    <property type="entry name" value="AAA"/>
    <property type="match status" value="2"/>
</dbReference>
<dbReference type="GO" id="GO:0005524">
    <property type="term" value="F:ATP binding"/>
    <property type="evidence" value="ECO:0007669"/>
    <property type="project" value="UniProtKB-KW"/>
</dbReference>
<feature type="transmembrane region" description="Helical" evidence="11">
    <location>
        <begin position="934"/>
        <end position="951"/>
    </location>
</feature>
<evidence type="ECO:0000256" key="4">
    <source>
        <dbReference type="ARBA" id="ARBA00022692"/>
    </source>
</evidence>
<dbReference type="PROSITE" id="PS50893">
    <property type="entry name" value="ABC_TRANSPORTER_2"/>
    <property type="match status" value="2"/>
</dbReference>
<feature type="transmembrane region" description="Helical" evidence="11">
    <location>
        <begin position="901"/>
        <end position="922"/>
    </location>
</feature>
<dbReference type="InterPro" id="IPR036640">
    <property type="entry name" value="ABC1_TM_sf"/>
</dbReference>
<evidence type="ECO:0000256" key="7">
    <source>
        <dbReference type="ARBA" id="ARBA00022989"/>
    </source>
</evidence>
<feature type="transmembrane region" description="Helical" evidence="11">
    <location>
        <begin position="283"/>
        <end position="304"/>
    </location>
</feature>
<keyword evidence="4 11" id="KW-0812">Transmembrane</keyword>
<evidence type="ECO:0000256" key="9">
    <source>
        <dbReference type="ARBA" id="ARBA00061644"/>
    </source>
</evidence>
<dbReference type="Proteomes" id="UP000641514">
    <property type="component" value="Unassembled WGS sequence"/>
</dbReference>
<feature type="transmembrane region" description="Helical" evidence="11">
    <location>
        <begin position="58"/>
        <end position="80"/>
    </location>
</feature>
<feature type="transmembrane region" description="Helical" evidence="11">
    <location>
        <begin position="30"/>
        <end position="52"/>
    </location>
</feature>
<dbReference type="GO" id="GO:0015421">
    <property type="term" value="F:ABC-type oligopeptide transporter activity"/>
    <property type="evidence" value="ECO:0007669"/>
    <property type="project" value="TreeGrafter"/>
</dbReference>
<proteinExistence type="inferred from homology"/>
<dbReference type="GO" id="GO:0005886">
    <property type="term" value="C:plasma membrane"/>
    <property type="evidence" value="ECO:0007669"/>
    <property type="project" value="UniProtKB-SubCell"/>
</dbReference>
<dbReference type="EMBL" id="BMJH01000003">
    <property type="protein sequence ID" value="GGC70626.1"/>
    <property type="molecule type" value="Genomic_DNA"/>
</dbReference>
<keyword evidence="7 11" id="KW-1133">Transmembrane helix</keyword>
<dbReference type="InterPro" id="IPR011527">
    <property type="entry name" value="ABC1_TM_dom"/>
</dbReference>
<evidence type="ECO:0000256" key="1">
    <source>
        <dbReference type="ARBA" id="ARBA00004651"/>
    </source>
</evidence>
<comment type="caution">
    <text evidence="14">The sequence shown here is derived from an EMBL/GenBank/DDBJ whole genome shotgun (WGS) entry which is preliminary data.</text>
</comment>
<dbReference type="Gene3D" id="3.40.50.300">
    <property type="entry name" value="P-loop containing nucleotide triphosphate hydrolases"/>
    <property type="match status" value="2"/>
</dbReference>
<dbReference type="FunFam" id="3.40.50.300:FF:000299">
    <property type="entry name" value="ABC transporter ATP-binding protein/permease"/>
    <property type="match status" value="2"/>
</dbReference>
<keyword evidence="15" id="KW-1185">Reference proteome</keyword>
<feature type="domain" description="ABC transporter" evidence="12">
    <location>
        <begin position="998"/>
        <end position="1233"/>
    </location>
</feature>
<feature type="transmembrane region" description="Helical" evidence="11">
    <location>
        <begin position="717"/>
        <end position="741"/>
    </location>
</feature>
<feature type="domain" description="ABC transmembrane type-1" evidence="13">
    <location>
        <begin position="32"/>
        <end position="312"/>
    </location>
</feature>
<dbReference type="PROSITE" id="PS00211">
    <property type="entry name" value="ABC_TRANSPORTER_1"/>
    <property type="match status" value="2"/>
</dbReference>
<feature type="transmembrane region" description="Helical" evidence="11">
    <location>
        <begin position="678"/>
        <end position="705"/>
    </location>
</feature>
<dbReference type="CDD" id="cd18546">
    <property type="entry name" value="ABC_6TM_Rv0194_D2_like"/>
    <property type="match status" value="1"/>
</dbReference>
<keyword evidence="3" id="KW-1003">Cell membrane</keyword>
<dbReference type="PANTHER" id="PTHR43394">
    <property type="entry name" value="ATP-DEPENDENT PERMEASE MDL1, MITOCHONDRIAL"/>
    <property type="match status" value="1"/>
</dbReference>
<dbReference type="GO" id="GO:0016887">
    <property type="term" value="F:ATP hydrolysis activity"/>
    <property type="evidence" value="ECO:0007669"/>
    <property type="project" value="InterPro"/>
</dbReference>
<evidence type="ECO:0000313" key="14">
    <source>
        <dbReference type="EMBL" id="GGC70626.1"/>
    </source>
</evidence>
<evidence type="ECO:0000256" key="8">
    <source>
        <dbReference type="ARBA" id="ARBA00023136"/>
    </source>
</evidence>
<dbReference type="CDD" id="cd18543">
    <property type="entry name" value="ABC_6TM_Rv0194_D1_like"/>
    <property type="match status" value="1"/>
</dbReference>
<evidence type="ECO:0000256" key="6">
    <source>
        <dbReference type="ARBA" id="ARBA00022840"/>
    </source>
</evidence>
<organism evidence="14 15">
    <name type="scientific">Hoyosella rhizosphaerae</name>
    <dbReference type="NCBI Taxonomy" id="1755582"/>
    <lineage>
        <taxon>Bacteria</taxon>
        <taxon>Bacillati</taxon>
        <taxon>Actinomycetota</taxon>
        <taxon>Actinomycetes</taxon>
        <taxon>Mycobacteriales</taxon>
        <taxon>Hoyosellaceae</taxon>
        <taxon>Hoyosella</taxon>
    </lineage>
</organism>
<name>A0A916XG09_9ACTN</name>
<evidence type="ECO:0000256" key="3">
    <source>
        <dbReference type="ARBA" id="ARBA00022475"/>
    </source>
</evidence>
<evidence type="ECO:0000256" key="5">
    <source>
        <dbReference type="ARBA" id="ARBA00022741"/>
    </source>
</evidence>
<feature type="transmembrane region" description="Helical" evidence="11">
    <location>
        <begin position="165"/>
        <end position="184"/>
    </location>
</feature>
<feature type="region of interest" description="Disordered" evidence="10">
    <location>
        <begin position="641"/>
        <end position="662"/>
    </location>
</feature>
<keyword evidence="8 11" id="KW-0472">Membrane</keyword>
<dbReference type="InterPro" id="IPR039421">
    <property type="entry name" value="Type_1_exporter"/>
</dbReference>
<feature type="domain" description="ABC transmembrane type-1" evidence="13">
    <location>
        <begin position="681"/>
        <end position="963"/>
    </location>
</feature>
<evidence type="ECO:0000256" key="11">
    <source>
        <dbReference type="SAM" id="Phobius"/>
    </source>
</evidence>
<evidence type="ECO:0000259" key="12">
    <source>
        <dbReference type="PROSITE" id="PS50893"/>
    </source>
</evidence>
<dbReference type="Pfam" id="PF00005">
    <property type="entry name" value="ABC_tran"/>
    <property type="match status" value="2"/>
</dbReference>
<evidence type="ECO:0000256" key="10">
    <source>
        <dbReference type="SAM" id="MobiDB-lite"/>
    </source>
</evidence>
<dbReference type="SUPFAM" id="SSF52540">
    <property type="entry name" value="P-loop containing nucleoside triphosphate hydrolases"/>
    <property type="match status" value="2"/>
</dbReference>
<dbReference type="PROSITE" id="PS50929">
    <property type="entry name" value="ABC_TM1F"/>
    <property type="match status" value="2"/>
</dbReference>
<dbReference type="InterPro" id="IPR003439">
    <property type="entry name" value="ABC_transporter-like_ATP-bd"/>
</dbReference>
<dbReference type="PANTHER" id="PTHR43394:SF1">
    <property type="entry name" value="ATP-BINDING CASSETTE SUB-FAMILY B MEMBER 10, MITOCHONDRIAL"/>
    <property type="match status" value="1"/>
</dbReference>
<keyword evidence="5" id="KW-0547">Nucleotide-binding</keyword>
<dbReference type="InterPro" id="IPR027417">
    <property type="entry name" value="P-loop_NTPase"/>
</dbReference>
<feature type="transmembrane region" description="Helical" evidence="11">
    <location>
        <begin position="253"/>
        <end position="277"/>
    </location>
</feature>
<dbReference type="Gene3D" id="1.20.1560.10">
    <property type="entry name" value="ABC transporter type 1, transmembrane domain"/>
    <property type="match status" value="2"/>
</dbReference>
<dbReference type="AlphaFoldDB" id="A0A916XG09"/>
<dbReference type="SUPFAM" id="SSF90123">
    <property type="entry name" value="ABC transporter transmembrane region"/>
    <property type="match status" value="2"/>
</dbReference>
<dbReference type="InterPro" id="IPR003593">
    <property type="entry name" value="AAA+_ATPase"/>
</dbReference>
<feature type="region of interest" description="Disordered" evidence="10">
    <location>
        <begin position="596"/>
        <end position="627"/>
    </location>
</feature>
<evidence type="ECO:0000313" key="15">
    <source>
        <dbReference type="Proteomes" id="UP000641514"/>
    </source>
</evidence>
<dbReference type="InterPro" id="IPR017871">
    <property type="entry name" value="ABC_transporter-like_CS"/>
</dbReference>
<evidence type="ECO:0000259" key="13">
    <source>
        <dbReference type="PROSITE" id="PS50929"/>
    </source>
</evidence>
<evidence type="ECO:0000256" key="2">
    <source>
        <dbReference type="ARBA" id="ARBA00022448"/>
    </source>
</evidence>
<sequence length="1255" mass="134889">MAESPELSAMQAEPTWVRRLLRQCLRHRKVMAFVIAATVVGTTIEVAVPLIAKNAIDAAVGGSTDIVITLAVALVLLAIIRFGSQFTRRMLAGRLALEVQHDLRLALLHTVQRFDGKRQDELRSGQLVSRSISDLQQVHGLLAMAPLSGGAVLQFILALGVMTYLSLPLTLAAMLFIPAMWLLVRTFRMRIYAATWSAQQRAADVTQQVEETVTGVRIVKGFGQEQRMVDLLSNLSRALYGERLRAARINSKFAPTMAALPQLGLVVIISFGSYLALRGDITVGTLVAFAAYLAALSGSARLLGGFIVTAQLSRAAVERVFDVVNTHPHVLEPDHPLAVPDGPLGIEFSDVTFGFNPERPVLHSVSLAVNPGETLAIIGAPGSGKSALAALVPRFYLPQKGTITLTGATHGAVHTQADRSRVDLAEVHSTELRRRIAVVFDEPFLFSDTIAANIAVGAPDATPDEIIEAARIADIHDFIVTLPQGYDSEVGERGLTLSGGQRQRIALARALLTRPDILILDDAVSAVDALTEHTILRNLARSSAHLTIVSIVHRISSLRLADKIAVLEKGQLVDLGSESELTQRSSAFRNLMKSDRDNSLAPHHQHENAPSGPTSDHDLWPAIPSVDSPADQRPELAQVLAELPVPRDEPPPDEGPLGDVRADERPFTLRSTLRPVRWLIVASAALLAIEAATVMALPSIARFAIDHGVLTGNISTIVFVAFIGFALVAVGWCAAHLTVLFTSSAGERVLYQLRVRTYTHLQRLGLDYYERELSGRIITRMTTDIDALSAFLQTSLATAVVSLLTLFGVSVALLATDVSLAGLTLVAVPILIVATLVFRSISSAAYTVSRERIAKVNAEFHENIAGIRTSQAYRREAVAAERFTQYARGYVHSRMRAQRAIAVYFPGIALLSDFALVAVLFVGTSRIADGSLTPGALVAFVLYLGLLFGPVQQLSQVFDSYQQALVGLRRIGDLLRTAPSVSSNADTRPVGDATRKALSLDNVTFAYRADSDPVLSAINVTIEPGTTVALVGPTGAGKSTIVKLLARFYEPSSGTVRADGIDIRAFDISDFRSRIGIVPQEPHLFSGDVASNISFARPDATRADIEKAASDVGALQMIKHLPGGMKEPIGERGRGLSSGERQLIALARAALAAPDLMLLDEATASLDPASERLVLSASERLMSTRTSVLVAHRLETAARADRILVVHGGEIIESGHHHNLLRQGGYYADLWNSAQSSAKTSPADENAIEESVTSA</sequence>
<protein>
    <submittedName>
        <fullName evidence="14">ABC transporter</fullName>
    </submittedName>
</protein>
<keyword evidence="2" id="KW-0813">Transport</keyword>
<dbReference type="Pfam" id="PF00664">
    <property type="entry name" value="ABC_membrane"/>
    <property type="match status" value="2"/>
</dbReference>
<gene>
    <name evidence="14" type="ORF">GCM10011410_24370</name>
</gene>
<reference evidence="14" key="1">
    <citation type="journal article" date="2014" name="Int. J. Syst. Evol. Microbiol.">
        <title>Complete genome sequence of Corynebacterium casei LMG S-19264T (=DSM 44701T), isolated from a smear-ripened cheese.</title>
        <authorList>
            <consortium name="US DOE Joint Genome Institute (JGI-PGF)"/>
            <person name="Walter F."/>
            <person name="Albersmeier A."/>
            <person name="Kalinowski J."/>
            <person name="Ruckert C."/>
        </authorList>
    </citation>
    <scope>NUCLEOTIDE SEQUENCE</scope>
    <source>
        <strain evidence="14">CGMCC 1.15478</strain>
    </source>
</reference>
<comment type="subcellular location">
    <subcellularLocation>
        <location evidence="1">Cell membrane</location>
        <topology evidence="1">Multi-pass membrane protein</topology>
    </subcellularLocation>
</comment>
<feature type="domain" description="ABC transporter" evidence="12">
    <location>
        <begin position="346"/>
        <end position="594"/>
    </location>
</feature>
<keyword evidence="6" id="KW-0067">ATP-binding</keyword>
<feature type="transmembrane region" description="Helical" evidence="11">
    <location>
        <begin position="790"/>
        <end position="814"/>
    </location>
</feature>
<accession>A0A916XG09</accession>